<gene>
    <name evidence="1" type="ORF">ABT39_MTgene3047</name>
</gene>
<geneLocation type="mitochondrion" evidence="1"/>
<reference evidence="1" key="1">
    <citation type="journal article" date="2015" name="Genome Biol. Evol.">
        <title>Organellar Genomes of White Spruce (Picea glauca): Assembly and Annotation.</title>
        <authorList>
            <person name="Jackman S.D."/>
            <person name="Warren R.L."/>
            <person name="Gibb E.A."/>
            <person name="Vandervalk B.P."/>
            <person name="Mohamadi H."/>
            <person name="Chu J."/>
            <person name="Raymond A."/>
            <person name="Pleasance S."/>
            <person name="Coope R."/>
            <person name="Wildung M.R."/>
            <person name="Ritland C.E."/>
            <person name="Bousquet J."/>
            <person name="Jones S.J."/>
            <person name="Bohlmann J."/>
            <person name="Birol I."/>
        </authorList>
    </citation>
    <scope>NUCLEOTIDE SEQUENCE [LARGE SCALE GENOMIC DNA]</scope>
    <source>
        <tissue evidence="1">Flushing bud</tissue>
    </source>
</reference>
<keyword evidence="1" id="KW-0496">Mitochondrion</keyword>
<protein>
    <submittedName>
        <fullName evidence="1">Uncharacterized protein</fullName>
    </submittedName>
</protein>
<dbReference type="AlphaFoldDB" id="A0A117NIF2"/>
<evidence type="ECO:0000313" key="1">
    <source>
        <dbReference type="EMBL" id="KUM49820.1"/>
    </source>
</evidence>
<organism evidence="1">
    <name type="scientific">Picea glauca</name>
    <name type="common">White spruce</name>
    <name type="synonym">Pinus glauca</name>
    <dbReference type="NCBI Taxonomy" id="3330"/>
    <lineage>
        <taxon>Eukaryota</taxon>
        <taxon>Viridiplantae</taxon>
        <taxon>Streptophyta</taxon>
        <taxon>Embryophyta</taxon>
        <taxon>Tracheophyta</taxon>
        <taxon>Spermatophyta</taxon>
        <taxon>Pinopsida</taxon>
        <taxon>Pinidae</taxon>
        <taxon>Conifers I</taxon>
        <taxon>Pinales</taxon>
        <taxon>Pinaceae</taxon>
        <taxon>Picea</taxon>
    </lineage>
</organism>
<name>A0A117NIF2_PICGL</name>
<accession>A0A117NIF2</accession>
<dbReference type="EMBL" id="LKAM01000002">
    <property type="protein sequence ID" value="KUM49820.1"/>
    <property type="molecule type" value="Genomic_DNA"/>
</dbReference>
<sequence length="45" mass="5143">MQGSSVCAIGHVRKGDRVTVQVQWMLLVTDLSFLREVWVRELAEV</sequence>
<comment type="caution">
    <text evidence="1">The sequence shown here is derived from an EMBL/GenBank/DDBJ whole genome shotgun (WGS) entry which is preliminary data.</text>
</comment>
<proteinExistence type="predicted"/>